<feature type="transmembrane region" description="Helical" evidence="1">
    <location>
        <begin position="12"/>
        <end position="33"/>
    </location>
</feature>
<evidence type="ECO:0000313" key="2">
    <source>
        <dbReference type="EMBL" id="MBX26948.1"/>
    </source>
</evidence>
<name>A0A2P2M9N3_RHIMU</name>
<protein>
    <submittedName>
        <fullName evidence="2">Uncharacterized protein</fullName>
    </submittedName>
</protein>
<accession>A0A2P2M9N3</accession>
<dbReference type="AlphaFoldDB" id="A0A2P2M9N3"/>
<keyword evidence="1" id="KW-0812">Transmembrane</keyword>
<evidence type="ECO:0000256" key="1">
    <source>
        <dbReference type="SAM" id="Phobius"/>
    </source>
</evidence>
<reference evidence="2" key="1">
    <citation type="submission" date="2018-02" db="EMBL/GenBank/DDBJ databases">
        <title>Rhizophora mucronata_Transcriptome.</title>
        <authorList>
            <person name="Meera S.P."/>
            <person name="Sreeshan A."/>
            <person name="Augustine A."/>
        </authorList>
    </citation>
    <scope>NUCLEOTIDE SEQUENCE</scope>
    <source>
        <tissue evidence="2">Leaf</tissue>
    </source>
</reference>
<feature type="transmembrane region" description="Helical" evidence="1">
    <location>
        <begin position="53"/>
        <end position="77"/>
    </location>
</feature>
<sequence length="92" mass="10606">MCLPLSLSISHITVSLIALYNLLLNYLLASELLSLYPFLPLNLSTCIVIKMRIVIQAFFLCFPVAFTGLLFWFWVILKTLKLLFFMEIGTWS</sequence>
<organism evidence="2">
    <name type="scientific">Rhizophora mucronata</name>
    <name type="common">Asiatic mangrove</name>
    <dbReference type="NCBI Taxonomy" id="61149"/>
    <lineage>
        <taxon>Eukaryota</taxon>
        <taxon>Viridiplantae</taxon>
        <taxon>Streptophyta</taxon>
        <taxon>Embryophyta</taxon>
        <taxon>Tracheophyta</taxon>
        <taxon>Spermatophyta</taxon>
        <taxon>Magnoliopsida</taxon>
        <taxon>eudicotyledons</taxon>
        <taxon>Gunneridae</taxon>
        <taxon>Pentapetalae</taxon>
        <taxon>rosids</taxon>
        <taxon>fabids</taxon>
        <taxon>Malpighiales</taxon>
        <taxon>Rhizophoraceae</taxon>
        <taxon>Rhizophora</taxon>
    </lineage>
</organism>
<proteinExistence type="predicted"/>
<dbReference type="EMBL" id="GGEC01046464">
    <property type="protein sequence ID" value="MBX26948.1"/>
    <property type="molecule type" value="Transcribed_RNA"/>
</dbReference>
<keyword evidence="1" id="KW-0472">Membrane</keyword>
<keyword evidence="1" id="KW-1133">Transmembrane helix</keyword>